<name>A0AAE1ED48_9GAST</name>
<feature type="chain" id="PRO_5042167277" evidence="1">
    <location>
        <begin position="23"/>
        <end position="102"/>
    </location>
</feature>
<dbReference type="Proteomes" id="UP001283361">
    <property type="component" value="Unassembled WGS sequence"/>
</dbReference>
<keyword evidence="3" id="KW-1185">Reference proteome</keyword>
<evidence type="ECO:0000313" key="3">
    <source>
        <dbReference type="Proteomes" id="UP001283361"/>
    </source>
</evidence>
<dbReference type="AlphaFoldDB" id="A0AAE1ED48"/>
<dbReference type="EMBL" id="JAWDGP010000254">
    <property type="protein sequence ID" value="KAK3802290.1"/>
    <property type="molecule type" value="Genomic_DNA"/>
</dbReference>
<protein>
    <submittedName>
        <fullName evidence="2">Uncharacterized protein</fullName>
    </submittedName>
</protein>
<evidence type="ECO:0000256" key="1">
    <source>
        <dbReference type="SAM" id="SignalP"/>
    </source>
</evidence>
<gene>
    <name evidence="2" type="ORF">RRG08_010704</name>
</gene>
<reference evidence="2" key="1">
    <citation type="journal article" date="2023" name="G3 (Bethesda)">
        <title>A reference genome for the long-term kleptoplast-retaining sea slug Elysia crispata morphotype clarki.</title>
        <authorList>
            <person name="Eastman K.E."/>
            <person name="Pendleton A.L."/>
            <person name="Shaikh M.A."/>
            <person name="Suttiyut T."/>
            <person name="Ogas R."/>
            <person name="Tomko P."/>
            <person name="Gavelis G."/>
            <person name="Widhalm J.R."/>
            <person name="Wisecaver J.H."/>
        </authorList>
    </citation>
    <scope>NUCLEOTIDE SEQUENCE</scope>
    <source>
        <strain evidence="2">ECLA1</strain>
    </source>
</reference>
<feature type="signal peptide" evidence="1">
    <location>
        <begin position="1"/>
        <end position="22"/>
    </location>
</feature>
<accession>A0AAE1ED48</accession>
<proteinExistence type="predicted"/>
<evidence type="ECO:0000313" key="2">
    <source>
        <dbReference type="EMBL" id="KAK3802290.1"/>
    </source>
</evidence>
<comment type="caution">
    <text evidence="2">The sequence shown here is derived from an EMBL/GenBank/DDBJ whole genome shotgun (WGS) entry which is preliminary data.</text>
</comment>
<organism evidence="2 3">
    <name type="scientific">Elysia crispata</name>
    <name type="common">lettuce slug</name>
    <dbReference type="NCBI Taxonomy" id="231223"/>
    <lineage>
        <taxon>Eukaryota</taxon>
        <taxon>Metazoa</taxon>
        <taxon>Spiralia</taxon>
        <taxon>Lophotrochozoa</taxon>
        <taxon>Mollusca</taxon>
        <taxon>Gastropoda</taxon>
        <taxon>Heterobranchia</taxon>
        <taxon>Euthyneura</taxon>
        <taxon>Panpulmonata</taxon>
        <taxon>Sacoglossa</taxon>
        <taxon>Placobranchoidea</taxon>
        <taxon>Plakobranchidae</taxon>
        <taxon>Elysia</taxon>
    </lineage>
</organism>
<sequence>MVFLASSAIIEIALIKAYVTSAAERPDIPSCLKMEVTFGVLVTLRRECMGWFMFAFGHDKHGLRLIVLLRLLRVAEEDSSQDLLQFSLAMALVIEVAAGEED</sequence>
<keyword evidence="1" id="KW-0732">Signal</keyword>